<protein>
    <submittedName>
        <fullName evidence="1">Uncharacterized protein</fullName>
    </submittedName>
</protein>
<evidence type="ECO:0000313" key="2">
    <source>
        <dbReference type="Proteomes" id="UP000249364"/>
    </source>
</evidence>
<reference evidence="1 2" key="1">
    <citation type="submission" date="2018-06" db="EMBL/GenBank/DDBJ databases">
        <title>Genomic Encyclopedia of Archaeal and Bacterial Type Strains, Phase II (KMG-II): from individual species to whole genera.</title>
        <authorList>
            <person name="Goeker M."/>
        </authorList>
    </citation>
    <scope>NUCLEOTIDE SEQUENCE [LARGE SCALE GENOMIC DNA]</scope>
    <source>
        <strain evidence="1 2">DSM 13087</strain>
    </source>
</reference>
<proteinExistence type="predicted"/>
<comment type="caution">
    <text evidence="1">The sequence shown here is derived from an EMBL/GenBank/DDBJ whole genome shotgun (WGS) entry which is preliminary data.</text>
</comment>
<dbReference type="STRING" id="121821.GCA_001870675_00392"/>
<dbReference type="AlphaFoldDB" id="A0A2W7QDX0"/>
<dbReference type="Proteomes" id="UP000249364">
    <property type="component" value="Unassembled WGS sequence"/>
</dbReference>
<keyword evidence="2" id="KW-1185">Reference proteome</keyword>
<evidence type="ECO:0000313" key="1">
    <source>
        <dbReference type="EMBL" id="PZX39379.1"/>
    </source>
</evidence>
<name>A0A2W7QDX0_9RHOB</name>
<dbReference type="EMBL" id="QKZQ01000015">
    <property type="protein sequence ID" value="PZX39379.1"/>
    <property type="molecule type" value="Genomic_DNA"/>
</dbReference>
<gene>
    <name evidence="1" type="ORF">LY56_02912</name>
</gene>
<organism evidence="1 2">
    <name type="scientific">Roseinatronobacter thiooxidans</name>
    <dbReference type="NCBI Taxonomy" id="121821"/>
    <lineage>
        <taxon>Bacteria</taxon>
        <taxon>Pseudomonadati</taxon>
        <taxon>Pseudomonadota</taxon>
        <taxon>Alphaproteobacteria</taxon>
        <taxon>Rhodobacterales</taxon>
        <taxon>Paracoccaceae</taxon>
        <taxon>Roseinatronobacter</taxon>
    </lineage>
</organism>
<sequence>MPGKVPAEPIVCPMCNARAGAATIDRLVQSSNVTGMPEAVLRAVWASAGRTVTTLDLFDAMYVDDPDGGPSQARMYEDLHDAINVVNVSLAGKVRIVPKGVGRGRWRLQISC</sequence>
<accession>A0A2W7QDX0</accession>